<evidence type="ECO:0000313" key="3">
    <source>
        <dbReference type="Proteomes" id="UP000241507"/>
    </source>
</evidence>
<feature type="transmembrane region" description="Helical" evidence="1">
    <location>
        <begin position="9"/>
        <end position="30"/>
    </location>
</feature>
<dbReference type="EMBL" id="CP028136">
    <property type="protein sequence ID" value="AVR46444.1"/>
    <property type="molecule type" value="Genomic_DNA"/>
</dbReference>
<reference evidence="3" key="1">
    <citation type="submission" date="2018-03" db="EMBL/GenBank/DDBJ databases">
        <title>Gramella fulva sp. nov., isolated from a dry surface of tidal flat.</title>
        <authorList>
            <person name="Hwang S.H."/>
            <person name="Hwang W.M."/>
            <person name="Kang K."/>
            <person name="Ahn T.-Y."/>
        </authorList>
    </citation>
    <scope>NUCLEOTIDE SEQUENCE [LARGE SCALE GENOMIC DNA]</scope>
    <source>
        <strain evidence="3">SH35</strain>
    </source>
</reference>
<evidence type="ECO:0000313" key="2">
    <source>
        <dbReference type="EMBL" id="AVR46444.1"/>
    </source>
</evidence>
<organism evidence="2 3">
    <name type="scientific">Christiangramia fulva</name>
    <dbReference type="NCBI Taxonomy" id="2126553"/>
    <lineage>
        <taxon>Bacteria</taxon>
        <taxon>Pseudomonadati</taxon>
        <taxon>Bacteroidota</taxon>
        <taxon>Flavobacteriia</taxon>
        <taxon>Flavobacteriales</taxon>
        <taxon>Flavobacteriaceae</taxon>
        <taxon>Christiangramia</taxon>
    </lineage>
</organism>
<dbReference type="AlphaFoldDB" id="A0A2R3Z8B9"/>
<keyword evidence="3" id="KW-1185">Reference proteome</keyword>
<keyword evidence="1" id="KW-1133">Transmembrane helix</keyword>
<feature type="transmembrane region" description="Helical" evidence="1">
    <location>
        <begin position="66"/>
        <end position="85"/>
    </location>
</feature>
<keyword evidence="1" id="KW-0812">Transmembrane</keyword>
<dbReference type="KEGG" id="grs:C7S20_14880"/>
<dbReference type="RefSeq" id="WP_107013218.1">
    <property type="nucleotide sequence ID" value="NZ_CP028136.1"/>
</dbReference>
<accession>A0A2R3Z8B9</accession>
<evidence type="ECO:0000256" key="1">
    <source>
        <dbReference type="SAM" id="Phobius"/>
    </source>
</evidence>
<gene>
    <name evidence="2" type="ORF">C7S20_14880</name>
</gene>
<sequence>MRKLFRNKILVKSLVFDLIGMSTVAIPVIGPFLDLFWAPYAASKMREMYPGRNGKIASVLVFIEEILPWTDVIPSFTLMFLYTYVWKKQPLKPQVIEVESY</sequence>
<keyword evidence="1" id="KW-0472">Membrane</keyword>
<protein>
    <submittedName>
        <fullName evidence="2">Uncharacterized protein</fullName>
    </submittedName>
</protein>
<dbReference type="Proteomes" id="UP000241507">
    <property type="component" value="Chromosome"/>
</dbReference>
<dbReference type="OrthoDB" id="1144067at2"/>
<proteinExistence type="predicted"/>
<name>A0A2R3Z8B9_9FLAO</name>